<dbReference type="EMBL" id="SMBT01000004">
    <property type="protein sequence ID" value="TCU88027.1"/>
    <property type="molecule type" value="Genomic_DNA"/>
</dbReference>
<feature type="transmembrane region" description="Helical" evidence="7">
    <location>
        <begin position="413"/>
        <end position="432"/>
    </location>
</feature>
<keyword evidence="6 7" id="KW-0472">Membrane</keyword>
<feature type="transmembrane region" description="Helical" evidence="7">
    <location>
        <begin position="383"/>
        <end position="401"/>
    </location>
</feature>
<evidence type="ECO:0000256" key="6">
    <source>
        <dbReference type="ARBA" id="ARBA00023136"/>
    </source>
</evidence>
<reference evidence="9 11" key="2">
    <citation type="submission" date="2019-03" db="EMBL/GenBank/DDBJ databases">
        <title>Genomic Encyclopedia of Type Strains, Phase IV (KMG-IV): sequencing the most valuable type-strain genomes for metagenomic binning, comparative biology and taxonomic classification.</title>
        <authorList>
            <person name="Goeker M."/>
        </authorList>
    </citation>
    <scope>NUCLEOTIDE SEQUENCE [LARGE SCALE GENOMIC DNA]</scope>
    <source>
        <strain evidence="9 11">DSM 3764</strain>
    </source>
</reference>
<feature type="transmembrane region" description="Helical" evidence="7">
    <location>
        <begin position="170"/>
        <end position="191"/>
    </location>
</feature>
<dbReference type="InterPro" id="IPR050833">
    <property type="entry name" value="Poly_Biosynth_Transport"/>
</dbReference>
<dbReference type="OrthoDB" id="8538786at2"/>
<evidence type="ECO:0000313" key="10">
    <source>
        <dbReference type="Proteomes" id="UP000255108"/>
    </source>
</evidence>
<sequence length="489" mass="54125">MSDLSKVKLGMSWGTASTIAVAGFQIIFMAVLARLIDPAAFGLVALANIGLRFLSYFAQLGIGPAIIQRQEVDDKDIVAALYVSLGVALFFSLLAMLLAPLFSSFFVMPKLTPVLQCLALNFVVTGFSVVAQSLLRRETRFKAISIIDAVSYIVSYGVVGLSMAYLGMGVWSLVAAVSTQIWMSAILSYALTRHPVISVIDFERCKSFLLFGSKYSLIGFVEFFSLNSDSLLVGKLLGDSIAGQYNRGQLIAHLPVQNVVNIYSKIMFPIMSKARNAGADIADYFSLSILAVGIYAFPVGFFISVYSSDIVFILLGKNWQYAGMVTAWFSCIVGFVYLNQICGMTLDSLSEINVKMKIQISMFVLLLILFLLLYPQFGLQGLIASFFITEAIRFFIFTRVLQPRLNIKATLHLRLISYIAAVSLFCGAFSFFTKVLFLEGFTPLIRVLIAVSIFVLVYLFSLYIFISLIKNTPCILLARSKVKFLNRFI</sequence>
<dbReference type="GO" id="GO:0005886">
    <property type="term" value="C:plasma membrane"/>
    <property type="evidence" value="ECO:0007669"/>
    <property type="project" value="UniProtKB-SubCell"/>
</dbReference>
<feature type="transmembrane region" description="Helical" evidence="7">
    <location>
        <begin position="39"/>
        <end position="58"/>
    </location>
</feature>
<keyword evidence="4 7" id="KW-0812">Transmembrane</keyword>
<evidence type="ECO:0000256" key="1">
    <source>
        <dbReference type="ARBA" id="ARBA00004651"/>
    </source>
</evidence>
<dbReference type="PANTHER" id="PTHR30250">
    <property type="entry name" value="PST FAMILY PREDICTED COLANIC ACID TRANSPORTER"/>
    <property type="match status" value="1"/>
</dbReference>
<dbReference type="Pfam" id="PF13440">
    <property type="entry name" value="Polysacc_synt_3"/>
    <property type="match status" value="1"/>
</dbReference>
<comment type="subcellular location">
    <subcellularLocation>
        <location evidence="1">Cell membrane</location>
        <topology evidence="1">Multi-pass membrane protein</topology>
    </subcellularLocation>
</comment>
<keyword evidence="5 7" id="KW-1133">Transmembrane helix</keyword>
<dbReference type="Proteomes" id="UP000255108">
    <property type="component" value="Unassembled WGS sequence"/>
</dbReference>
<comment type="similarity">
    <text evidence="2">Belongs to the polysaccharide synthase family.</text>
</comment>
<evidence type="ECO:0000256" key="7">
    <source>
        <dbReference type="SAM" id="Phobius"/>
    </source>
</evidence>
<protein>
    <submittedName>
        <fullName evidence="8">Lipopolysaccharide biosynthesis protein wzxC</fullName>
    </submittedName>
    <submittedName>
        <fullName evidence="9">O-antigen/teichoic acid export membrane protein</fullName>
    </submittedName>
</protein>
<evidence type="ECO:0000256" key="3">
    <source>
        <dbReference type="ARBA" id="ARBA00022475"/>
    </source>
</evidence>
<feature type="transmembrane region" description="Helical" evidence="7">
    <location>
        <begin position="319"/>
        <end position="338"/>
    </location>
</feature>
<dbReference type="AlphaFoldDB" id="A0A377SW09"/>
<feature type="transmembrane region" description="Helical" evidence="7">
    <location>
        <begin position="12"/>
        <end position="33"/>
    </location>
</feature>
<proteinExistence type="inferred from homology"/>
<keyword evidence="3" id="KW-1003">Cell membrane</keyword>
<feature type="transmembrane region" description="Helical" evidence="7">
    <location>
        <begin position="79"/>
        <end position="107"/>
    </location>
</feature>
<accession>A0A377SW09</accession>
<name>A0A377SW09_9NEIS</name>
<evidence type="ECO:0000313" key="8">
    <source>
        <dbReference type="EMBL" id="STR45528.1"/>
    </source>
</evidence>
<reference evidence="8 10" key="1">
    <citation type="submission" date="2018-06" db="EMBL/GenBank/DDBJ databases">
        <authorList>
            <consortium name="Pathogen Informatics"/>
            <person name="Doyle S."/>
        </authorList>
    </citation>
    <scope>NUCLEOTIDE SEQUENCE [LARGE SCALE GENOMIC DNA]</scope>
    <source>
        <strain evidence="8 10">NCTC11159</strain>
    </source>
</reference>
<evidence type="ECO:0000313" key="11">
    <source>
        <dbReference type="Proteomes" id="UP000295794"/>
    </source>
</evidence>
<feature type="transmembrane region" description="Helical" evidence="7">
    <location>
        <begin position="113"/>
        <end position="131"/>
    </location>
</feature>
<evidence type="ECO:0000256" key="4">
    <source>
        <dbReference type="ARBA" id="ARBA00022692"/>
    </source>
</evidence>
<organism evidence="8 10">
    <name type="scientific">Iodobacter fluviatilis</name>
    <dbReference type="NCBI Taxonomy" id="537"/>
    <lineage>
        <taxon>Bacteria</taxon>
        <taxon>Pseudomonadati</taxon>
        <taxon>Pseudomonadota</taxon>
        <taxon>Betaproteobacteria</taxon>
        <taxon>Neisseriales</taxon>
        <taxon>Chitinibacteraceae</taxon>
        <taxon>Iodobacter</taxon>
    </lineage>
</organism>
<evidence type="ECO:0000313" key="9">
    <source>
        <dbReference type="EMBL" id="TCU88027.1"/>
    </source>
</evidence>
<evidence type="ECO:0000256" key="5">
    <source>
        <dbReference type="ARBA" id="ARBA00022989"/>
    </source>
</evidence>
<feature type="transmembrane region" description="Helical" evidence="7">
    <location>
        <begin position="358"/>
        <end position="377"/>
    </location>
</feature>
<keyword evidence="11" id="KW-1185">Reference proteome</keyword>
<dbReference type="RefSeq" id="WP_115229660.1">
    <property type="nucleotide sequence ID" value="NZ_CAWOLO010000004.1"/>
</dbReference>
<feature type="transmembrane region" description="Helical" evidence="7">
    <location>
        <begin position="143"/>
        <end position="164"/>
    </location>
</feature>
<dbReference type="Proteomes" id="UP000295794">
    <property type="component" value="Unassembled WGS sequence"/>
</dbReference>
<gene>
    <name evidence="8" type="primary">wzxC</name>
    <name evidence="9" type="ORF">EV682_104197</name>
    <name evidence="8" type="ORF">NCTC11159_04103</name>
</gene>
<dbReference type="PANTHER" id="PTHR30250:SF10">
    <property type="entry name" value="LIPOPOLYSACCHARIDE BIOSYNTHESIS PROTEIN WZXC"/>
    <property type="match status" value="1"/>
</dbReference>
<feature type="transmembrane region" description="Helical" evidence="7">
    <location>
        <begin position="444"/>
        <end position="469"/>
    </location>
</feature>
<evidence type="ECO:0000256" key="2">
    <source>
        <dbReference type="ARBA" id="ARBA00007430"/>
    </source>
</evidence>
<dbReference type="EMBL" id="UGHR01000004">
    <property type="protein sequence ID" value="STR45528.1"/>
    <property type="molecule type" value="Genomic_DNA"/>
</dbReference>
<feature type="transmembrane region" description="Helical" evidence="7">
    <location>
        <begin position="281"/>
        <end position="307"/>
    </location>
</feature>